<evidence type="ECO:0000256" key="1">
    <source>
        <dbReference type="SAM" id="MobiDB-lite"/>
    </source>
</evidence>
<evidence type="ECO:0000313" key="2">
    <source>
        <dbReference type="EMBL" id="GBP72529.1"/>
    </source>
</evidence>
<keyword evidence="3" id="KW-1185">Reference proteome</keyword>
<gene>
    <name evidence="2" type="ORF">EVAR_47107_1</name>
</gene>
<name>A0A4C1YD07_EUMVA</name>
<accession>A0A4C1YD07</accession>
<dbReference type="EMBL" id="BGZK01001148">
    <property type="protein sequence ID" value="GBP72529.1"/>
    <property type="molecule type" value="Genomic_DNA"/>
</dbReference>
<protein>
    <submittedName>
        <fullName evidence="2">Uncharacterized protein</fullName>
    </submittedName>
</protein>
<organism evidence="2 3">
    <name type="scientific">Eumeta variegata</name>
    <name type="common">Bagworm moth</name>
    <name type="synonym">Eumeta japonica</name>
    <dbReference type="NCBI Taxonomy" id="151549"/>
    <lineage>
        <taxon>Eukaryota</taxon>
        <taxon>Metazoa</taxon>
        <taxon>Ecdysozoa</taxon>
        <taxon>Arthropoda</taxon>
        <taxon>Hexapoda</taxon>
        <taxon>Insecta</taxon>
        <taxon>Pterygota</taxon>
        <taxon>Neoptera</taxon>
        <taxon>Endopterygota</taxon>
        <taxon>Lepidoptera</taxon>
        <taxon>Glossata</taxon>
        <taxon>Ditrysia</taxon>
        <taxon>Tineoidea</taxon>
        <taxon>Psychidae</taxon>
        <taxon>Oiketicinae</taxon>
        <taxon>Eumeta</taxon>
    </lineage>
</organism>
<comment type="caution">
    <text evidence="2">The sequence shown here is derived from an EMBL/GenBank/DDBJ whole genome shotgun (WGS) entry which is preliminary data.</text>
</comment>
<reference evidence="2 3" key="1">
    <citation type="journal article" date="2019" name="Commun. Biol.">
        <title>The bagworm genome reveals a unique fibroin gene that provides high tensile strength.</title>
        <authorList>
            <person name="Kono N."/>
            <person name="Nakamura H."/>
            <person name="Ohtoshi R."/>
            <person name="Tomita M."/>
            <person name="Numata K."/>
            <person name="Arakawa K."/>
        </authorList>
    </citation>
    <scope>NUCLEOTIDE SEQUENCE [LARGE SCALE GENOMIC DNA]</scope>
</reference>
<proteinExistence type="predicted"/>
<feature type="region of interest" description="Disordered" evidence="1">
    <location>
        <begin position="45"/>
        <end position="71"/>
    </location>
</feature>
<sequence length="142" mass="15664">MLSRKDDTLLFIAAPSYASCCFGNKANQHSSRRCGGAIKKALKSSTNQNRGGGVKHSAGQRYTVKGTPRGATKRNEALQPSFYTCACPIRQDLSREYMVKKKRKEFSKLLPLSEGVSPPDGLFMFSRRVLPRGAAPRNPNDK</sequence>
<dbReference type="Proteomes" id="UP000299102">
    <property type="component" value="Unassembled WGS sequence"/>
</dbReference>
<evidence type="ECO:0000313" key="3">
    <source>
        <dbReference type="Proteomes" id="UP000299102"/>
    </source>
</evidence>
<dbReference type="AlphaFoldDB" id="A0A4C1YD07"/>